<reference evidence="3" key="1">
    <citation type="submission" date="2021-03" db="EMBL/GenBank/DDBJ databases">
        <title>Characterization of a novel Integrative Conjugative Element in Glaesserella parasuis.</title>
        <authorList>
            <person name="Hu G."/>
            <person name="Sun H."/>
        </authorList>
    </citation>
    <scope>NUCLEOTIDE SEQUENCE</scope>
    <source>
        <strain evidence="3">GHP1807</strain>
    </source>
</reference>
<keyword evidence="1" id="KW-1133">Transmembrane helix</keyword>
<evidence type="ECO:0000313" key="2">
    <source>
        <dbReference type="EMBL" id="MDD2167122.1"/>
    </source>
</evidence>
<organism evidence="2 5">
    <name type="scientific">Glaesserella parasuis</name>
    <name type="common">Haemophilus parasuis</name>
    <dbReference type="NCBI Taxonomy" id="738"/>
    <lineage>
        <taxon>Bacteria</taxon>
        <taxon>Pseudomonadati</taxon>
        <taxon>Pseudomonadota</taxon>
        <taxon>Gammaproteobacteria</taxon>
        <taxon>Pasteurellales</taxon>
        <taxon>Pasteurellaceae</taxon>
        <taxon>Glaesserella</taxon>
    </lineage>
</organism>
<gene>
    <name evidence="3" type="ORF">J1G54_04980</name>
    <name evidence="2" type="ORF">N5925_00575</name>
    <name evidence="4" type="ORF">QBL01_08490</name>
</gene>
<dbReference type="EMBL" id="JAODIR010000002">
    <property type="protein sequence ID" value="MDD2167122.1"/>
    <property type="molecule type" value="Genomic_DNA"/>
</dbReference>
<dbReference type="Proteomes" id="UP001222296">
    <property type="component" value="Chromosome"/>
</dbReference>
<reference evidence="2" key="2">
    <citation type="submission" date="2022-09" db="EMBL/GenBank/DDBJ databases">
        <title>Molecular characterization of Glaesserella parasuis strains circulating in commercial swine farms using whole-genome sequencing.</title>
        <authorList>
            <person name="Mugabi R."/>
            <person name="Clavijo M."/>
            <person name="Li G."/>
        </authorList>
    </citation>
    <scope>NUCLEOTIDE SEQUENCE</scope>
    <source>
        <strain evidence="2">0435-53</strain>
    </source>
</reference>
<accession>A0A084EYE4</accession>
<evidence type="ECO:0000313" key="3">
    <source>
        <dbReference type="EMBL" id="QSX17869.1"/>
    </source>
</evidence>
<feature type="transmembrane region" description="Helical" evidence="1">
    <location>
        <begin position="105"/>
        <end position="122"/>
    </location>
</feature>
<dbReference type="RefSeq" id="WP_021110597.1">
    <property type="nucleotide sequence ID" value="NZ_CBCRUP010000001.1"/>
</dbReference>
<keyword evidence="1" id="KW-0472">Membrane</keyword>
<name>A0A084EYE4_GLAPU</name>
<evidence type="ECO:0000313" key="4">
    <source>
        <dbReference type="EMBL" id="WGE09289.1"/>
    </source>
</evidence>
<dbReference type="PANTHER" id="PTHR35867">
    <property type="entry name" value="PROTEIN RSEC"/>
    <property type="match status" value="1"/>
</dbReference>
<protein>
    <submittedName>
        <fullName evidence="2">SoxR reducing system RseC family protein</fullName>
    </submittedName>
</protein>
<dbReference type="AlphaFoldDB" id="A0A084EYE4"/>
<dbReference type="PIRSF" id="PIRSF004923">
    <property type="entry name" value="RseC"/>
    <property type="match status" value="1"/>
</dbReference>
<dbReference type="Pfam" id="PF04246">
    <property type="entry name" value="RseC_MucC"/>
    <property type="match status" value="1"/>
</dbReference>
<feature type="transmembrane region" description="Helical" evidence="1">
    <location>
        <begin position="80"/>
        <end position="99"/>
    </location>
</feature>
<sequence length="142" mass="15402">MMIEQATVIQYQNGIARVQCQAKSSCGGCVAQSHCGSKALSALAGEKFAPQFDLVIAMPLQVGDKVKIGLAERSLLEGVFWLYAVPLFVIVLSTLVLSQWLHNELWVAAGVLCTTAVTFFMIKRAIAQKSQAQFIPVFLGKV</sequence>
<keyword evidence="1" id="KW-0812">Transmembrane</keyword>
<proteinExistence type="predicted"/>
<dbReference type="EMBL" id="CP071491">
    <property type="protein sequence ID" value="QSX17869.1"/>
    <property type="molecule type" value="Genomic_DNA"/>
</dbReference>
<dbReference type="PANTHER" id="PTHR35867:SF1">
    <property type="entry name" value="PROTEIN RSEC"/>
    <property type="match status" value="1"/>
</dbReference>
<dbReference type="InterPro" id="IPR007359">
    <property type="entry name" value="SigmaE_reg_RseC_MucC"/>
</dbReference>
<evidence type="ECO:0000313" key="5">
    <source>
        <dbReference type="Proteomes" id="UP001148834"/>
    </source>
</evidence>
<dbReference type="Proteomes" id="UP001148834">
    <property type="component" value="Unassembled WGS sequence"/>
</dbReference>
<dbReference type="EMBL" id="CP121769">
    <property type="protein sequence ID" value="WGE09289.1"/>
    <property type="molecule type" value="Genomic_DNA"/>
</dbReference>
<dbReference type="Proteomes" id="UP000662736">
    <property type="component" value="Chromosome"/>
</dbReference>
<dbReference type="OrthoDB" id="9795854at2"/>
<evidence type="ECO:0000256" key="1">
    <source>
        <dbReference type="SAM" id="Phobius"/>
    </source>
</evidence>
<dbReference type="InterPro" id="IPR026268">
    <property type="entry name" value="RseC"/>
</dbReference>
<reference evidence="4" key="3">
    <citation type="submission" date="2023-04" db="EMBL/GenBank/DDBJ databases">
        <title>Molecular characterization of the Integrative and Conjugative elements harboring multidrug-resistance gene from Glaesserella (Haemophilus) parasuis.</title>
        <authorList>
            <person name="Che Y."/>
            <person name="Zhou L."/>
        </authorList>
    </citation>
    <scope>NUCLEOTIDE SEQUENCE</scope>
    <source>
        <strain evidence="4">Z44</strain>
    </source>
</reference>